<dbReference type="InterPro" id="IPR001764">
    <property type="entry name" value="Glyco_hydro_3_N"/>
</dbReference>
<evidence type="ECO:0000313" key="8">
    <source>
        <dbReference type="Proteomes" id="UP000008952"/>
    </source>
</evidence>
<evidence type="ECO:0000256" key="2">
    <source>
        <dbReference type="ARBA" id="ARBA00005336"/>
    </source>
</evidence>
<dbReference type="OrthoDB" id="9786661at2"/>
<dbReference type="NCBIfam" id="NF003740">
    <property type="entry name" value="PRK05337.1"/>
    <property type="match status" value="1"/>
</dbReference>
<dbReference type="PANTHER" id="PTHR30480:SF13">
    <property type="entry name" value="BETA-HEXOSAMINIDASE"/>
    <property type="match status" value="1"/>
</dbReference>
<dbReference type="Proteomes" id="UP000008952">
    <property type="component" value="Unassembled WGS sequence"/>
</dbReference>
<dbReference type="EC" id="3.2.1.52" evidence="3"/>
<proteinExistence type="inferred from homology"/>
<evidence type="ECO:0000256" key="3">
    <source>
        <dbReference type="ARBA" id="ARBA00012663"/>
    </source>
</evidence>
<dbReference type="RefSeq" id="WP_008039181.1">
    <property type="nucleotide sequence ID" value="NZ_JH725147.1"/>
</dbReference>
<dbReference type="GO" id="GO:0005975">
    <property type="term" value="P:carbohydrate metabolic process"/>
    <property type="evidence" value="ECO:0007669"/>
    <property type="project" value="InterPro"/>
</dbReference>
<name>J0ZQ06_9HYPH</name>
<dbReference type="AlphaFoldDB" id="J0ZQ06"/>
<dbReference type="HOGENOM" id="CLU_008392_0_0_5"/>
<dbReference type="InterPro" id="IPR050226">
    <property type="entry name" value="NagZ_Beta-hexosaminidase"/>
</dbReference>
<evidence type="ECO:0000313" key="7">
    <source>
        <dbReference type="EMBL" id="EJF90693.1"/>
    </source>
</evidence>
<dbReference type="PATRIC" id="fig|1094558.3.peg.1191"/>
<keyword evidence="4" id="KW-0378">Hydrolase</keyword>
<dbReference type="Pfam" id="PF00933">
    <property type="entry name" value="Glyco_hydro_3"/>
    <property type="match status" value="1"/>
</dbReference>
<dbReference type="PANTHER" id="PTHR30480">
    <property type="entry name" value="BETA-HEXOSAMINIDASE-RELATED"/>
    <property type="match status" value="1"/>
</dbReference>
<dbReference type="STRING" id="1094558.ME5_01094"/>
<feature type="domain" description="Glycoside hydrolase family 3 N-terminal" evidence="6">
    <location>
        <begin position="15"/>
        <end position="297"/>
    </location>
</feature>
<dbReference type="InterPro" id="IPR017853">
    <property type="entry name" value="GH"/>
</dbReference>
<accession>J0ZQ06</accession>
<dbReference type="SUPFAM" id="SSF51445">
    <property type="entry name" value="(Trans)glycosidases"/>
    <property type="match status" value="1"/>
</dbReference>
<dbReference type="eggNOG" id="COG1472">
    <property type="taxonomic scope" value="Bacteria"/>
</dbReference>
<reference evidence="7 8" key="1">
    <citation type="submission" date="2012-03" db="EMBL/GenBank/DDBJ databases">
        <title>The Genome Sequence of Bartonella tamiae Th239.</title>
        <authorList>
            <consortium name="The Broad Institute Genome Sequencing Platform"/>
            <consortium name="The Broad Institute Genome Sequencing Center for Infectious Disease"/>
            <person name="Feldgarden M."/>
            <person name="Kirby J."/>
            <person name="Kosoy M."/>
            <person name="Birtles R."/>
            <person name="Probert W.S."/>
            <person name="Chiaraviglio L."/>
            <person name="Young S.K."/>
            <person name="Zeng Q."/>
            <person name="Gargeya S."/>
            <person name="Fitzgerald M."/>
            <person name="Haas B."/>
            <person name="Abouelleil A."/>
            <person name="Alvarado L."/>
            <person name="Arachchi H.M."/>
            <person name="Berlin A."/>
            <person name="Chapman S.B."/>
            <person name="Gearin G."/>
            <person name="Goldberg J."/>
            <person name="Griggs A."/>
            <person name="Gujja S."/>
            <person name="Hansen M."/>
            <person name="Heiman D."/>
            <person name="Howarth C."/>
            <person name="Larimer J."/>
            <person name="Lui A."/>
            <person name="MacDonald P.J.P."/>
            <person name="McCowen C."/>
            <person name="Montmayeur A."/>
            <person name="Murphy C."/>
            <person name="Neiman D."/>
            <person name="Pearson M."/>
            <person name="Priest M."/>
            <person name="Roberts A."/>
            <person name="Saif S."/>
            <person name="Shea T."/>
            <person name="Sisk P."/>
            <person name="Stolte C."/>
            <person name="Sykes S."/>
            <person name="Wortman J."/>
            <person name="Nusbaum C."/>
            <person name="Birren B."/>
        </authorList>
    </citation>
    <scope>NUCLEOTIDE SEQUENCE [LARGE SCALE GENOMIC DNA]</scope>
    <source>
        <strain evidence="7 8">Th239</strain>
    </source>
</reference>
<evidence type="ECO:0000256" key="1">
    <source>
        <dbReference type="ARBA" id="ARBA00001231"/>
    </source>
</evidence>
<comment type="caution">
    <text evidence="7">The sequence shown here is derived from an EMBL/GenBank/DDBJ whole genome shotgun (WGS) entry which is preliminary data.</text>
</comment>
<keyword evidence="5" id="KW-0326">Glycosidase</keyword>
<organism evidence="7 8">
    <name type="scientific">Bartonella tamiae Th239</name>
    <dbReference type="NCBI Taxonomy" id="1094558"/>
    <lineage>
        <taxon>Bacteria</taxon>
        <taxon>Pseudomonadati</taxon>
        <taxon>Pseudomonadota</taxon>
        <taxon>Alphaproteobacteria</taxon>
        <taxon>Hyphomicrobiales</taxon>
        <taxon>Bartonellaceae</taxon>
        <taxon>Bartonella</taxon>
    </lineage>
</organism>
<protein>
    <recommendedName>
        <fullName evidence="3">beta-N-acetylhexosaminidase</fullName>
        <ecNumber evidence="3">3.2.1.52</ecNumber>
    </recommendedName>
</protein>
<sequence length="339" mass="37417">MSNVKAMITGVAGITLQAEEKRFIEEHQPWAFILFARNIGTAEEVIRLTQGLRKASQREDVFIFIDQEGGKVQRLRPPLAPDYPSAETLGNLYKLDSEKAQRATWIMSRLHAFDLIKIGIDANCLPLIDVPVKGAHNVIGSRAYGYDPEMVTLLGRQAADGLLSGGVLPVMKHIPGHGRAMNDTHLELARVDASLEELQSRDFIPFKALADLPSAMTAHVIYSAIDPILPATLSSKVIHEFIRKDIGFDGLLMSDDLSMKALSGSFSDITKDAFYAGCDVVLHCNGNMEEMIEIVSQTPFLQNKSLMRAQNARNALLKNDQSDEKSLRAEFVELLSLNA</sequence>
<dbReference type="GO" id="GO:0009254">
    <property type="term" value="P:peptidoglycan turnover"/>
    <property type="evidence" value="ECO:0007669"/>
    <property type="project" value="TreeGrafter"/>
</dbReference>
<gene>
    <name evidence="7" type="ORF">ME5_01094</name>
</gene>
<dbReference type="GO" id="GO:0004563">
    <property type="term" value="F:beta-N-acetylhexosaminidase activity"/>
    <property type="evidence" value="ECO:0007669"/>
    <property type="project" value="UniProtKB-EC"/>
</dbReference>
<dbReference type="Gene3D" id="3.20.20.300">
    <property type="entry name" value="Glycoside hydrolase, family 3, N-terminal domain"/>
    <property type="match status" value="1"/>
</dbReference>
<evidence type="ECO:0000256" key="5">
    <source>
        <dbReference type="ARBA" id="ARBA00023295"/>
    </source>
</evidence>
<evidence type="ECO:0000259" key="6">
    <source>
        <dbReference type="Pfam" id="PF00933"/>
    </source>
</evidence>
<keyword evidence="8" id="KW-1185">Reference proteome</keyword>
<dbReference type="InterPro" id="IPR036962">
    <property type="entry name" value="Glyco_hydro_3_N_sf"/>
</dbReference>
<comment type="catalytic activity">
    <reaction evidence="1">
        <text>Hydrolysis of terminal non-reducing N-acetyl-D-hexosamine residues in N-acetyl-beta-D-hexosaminides.</text>
        <dbReference type="EC" id="3.2.1.52"/>
    </reaction>
</comment>
<dbReference type="EMBL" id="AIMB01000007">
    <property type="protein sequence ID" value="EJF90693.1"/>
    <property type="molecule type" value="Genomic_DNA"/>
</dbReference>
<comment type="similarity">
    <text evidence="2">Belongs to the glycosyl hydrolase 3 family.</text>
</comment>
<evidence type="ECO:0000256" key="4">
    <source>
        <dbReference type="ARBA" id="ARBA00022801"/>
    </source>
</evidence>